<keyword evidence="7 13" id="KW-0653">Protein transport</keyword>
<sequence length="224" mass="23920">MLRKAEVFSLSFTRKITPPFTDIRRALKALGATLLFTLAACSAQKPQPQQPPVQQPPQSQSAAALQRWEAKGKLGVRSPKENGSANLVWQQANTNYRIHLSGPLGAGATTISGSPSGVSLQKGSDPAVFASNPAQLTEEVMGWPLPVSEMFYWVRGLAAPGAAAGQQQDARGRLQSLRQSGWQLNFSGYQAVGPYQLPSKIKAATTNAAGPVSVTVVIKEWTPK</sequence>
<keyword evidence="6" id="KW-0732">Signal</keyword>
<keyword evidence="9" id="KW-0564">Palmitate</keyword>
<dbReference type="InterPro" id="IPR004565">
    <property type="entry name" value="OM_lipoprot_LolB"/>
</dbReference>
<evidence type="ECO:0000256" key="1">
    <source>
        <dbReference type="ARBA" id="ARBA00004459"/>
    </source>
</evidence>
<keyword evidence="15" id="KW-1185">Reference proteome</keyword>
<name>A0ABS3EAP2_9GAMM</name>
<dbReference type="Gene3D" id="2.50.20.10">
    <property type="entry name" value="Lipoprotein localisation LolA/LolB/LppX"/>
    <property type="match status" value="1"/>
</dbReference>
<gene>
    <name evidence="13 14" type="primary">lolB</name>
    <name evidence="14" type="ORF">JF535_15960</name>
</gene>
<evidence type="ECO:0000256" key="10">
    <source>
        <dbReference type="ARBA" id="ARBA00023186"/>
    </source>
</evidence>
<keyword evidence="12 14" id="KW-0449">Lipoprotein</keyword>
<evidence type="ECO:0000256" key="6">
    <source>
        <dbReference type="ARBA" id="ARBA00022729"/>
    </source>
</evidence>
<reference evidence="14 15" key="1">
    <citation type="submission" date="2020-12" db="EMBL/GenBank/DDBJ databases">
        <title>Oil enriched cultivation method for isolating marine PHA-producing bacteria.</title>
        <authorList>
            <person name="Zheng W."/>
            <person name="Yu S."/>
            <person name="Huang Y."/>
        </authorList>
    </citation>
    <scope>NUCLEOTIDE SEQUENCE [LARGE SCALE GENOMIC DNA]</scope>
    <source>
        <strain evidence="14 15">SN0-2</strain>
    </source>
</reference>
<organism evidence="14 15">
    <name type="scientific">Microbulbifer salipaludis</name>
    <dbReference type="NCBI Taxonomy" id="187980"/>
    <lineage>
        <taxon>Bacteria</taxon>
        <taxon>Pseudomonadati</taxon>
        <taxon>Pseudomonadota</taxon>
        <taxon>Gammaproteobacteria</taxon>
        <taxon>Cellvibrionales</taxon>
        <taxon>Microbulbiferaceae</taxon>
        <taxon>Microbulbifer</taxon>
    </lineage>
</organism>
<evidence type="ECO:0000256" key="2">
    <source>
        <dbReference type="ARBA" id="ARBA00009696"/>
    </source>
</evidence>
<comment type="similarity">
    <text evidence="2 13">Belongs to the LolB family.</text>
</comment>
<dbReference type="Proteomes" id="UP000664293">
    <property type="component" value="Unassembled WGS sequence"/>
</dbReference>
<keyword evidence="5 13" id="KW-0813">Transport</keyword>
<dbReference type="HAMAP" id="MF_00233">
    <property type="entry name" value="LolB"/>
    <property type="match status" value="1"/>
</dbReference>
<accession>A0ABS3EAP2</accession>
<dbReference type="SUPFAM" id="SSF89392">
    <property type="entry name" value="Prokaryotic lipoproteins and lipoprotein localization factors"/>
    <property type="match status" value="1"/>
</dbReference>
<evidence type="ECO:0000256" key="8">
    <source>
        <dbReference type="ARBA" id="ARBA00023136"/>
    </source>
</evidence>
<dbReference type="RefSeq" id="WP_207004116.1">
    <property type="nucleotide sequence ID" value="NZ_JAEKJR010000003.1"/>
</dbReference>
<dbReference type="InterPro" id="IPR029046">
    <property type="entry name" value="LolA/LolB/LppX"/>
</dbReference>
<dbReference type="CDD" id="cd16326">
    <property type="entry name" value="LolB"/>
    <property type="match status" value="1"/>
</dbReference>
<keyword evidence="10 13" id="KW-0143">Chaperone</keyword>
<evidence type="ECO:0000256" key="9">
    <source>
        <dbReference type="ARBA" id="ARBA00023139"/>
    </source>
</evidence>
<evidence type="ECO:0000256" key="3">
    <source>
        <dbReference type="ARBA" id="ARBA00011245"/>
    </source>
</evidence>
<evidence type="ECO:0000256" key="12">
    <source>
        <dbReference type="ARBA" id="ARBA00023288"/>
    </source>
</evidence>
<evidence type="ECO:0000256" key="5">
    <source>
        <dbReference type="ARBA" id="ARBA00022448"/>
    </source>
</evidence>
<comment type="function">
    <text evidence="13">Plays a critical role in the incorporation of lipoproteins in the outer membrane after they are released by the LolA protein.</text>
</comment>
<comment type="subcellular location">
    <subcellularLocation>
        <location evidence="1">Cell outer membrane</location>
        <topology evidence="1">Lipid-anchor</topology>
    </subcellularLocation>
</comment>
<evidence type="ECO:0000256" key="11">
    <source>
        <dbReference type="ARBA" id="ARBA00023237"/>
    </source>
</evidence>
<evidence type="ECO:0000256" key="7">
    <source>
        <dbReference type="ARBA" id="ARBA00022927"/>
    </source>
</evidence>
<comment type="caution">
    <text evidence="14">The sequence shown here is derived from an EMBL/GenBank/DDBJ whole genome shotgun (WGS) entry which is preliminary data.</text>
</comment>
<comment type="subunit">
    <text evidence="3 13">Monomer.</text>
</comment>
<evidence type="ECO:0000313" key="15">
    <source>
        <dbReference type="Proteomes" id="UP000664293"/>
    </source>
</evidence>
<keyword evidence="8 13" id="KW-0472">Membrane</keyword>
<evidence type="ECO:0000256" key="13">
    <source>
        <dbReference type="HAMAP-Rule" id="MF_00233"/>
    </source>
</evidence>
<dbReference type="NCBIfam" id="TIGR00548">
    <property type="entry name" value="lolB"/>
    <property type="match status" value="1"/>
</dbReference>
<dbReference type="EMBL" id="JAEKJR010000003">
    <property type="protein sequence ID" value="MBN8432341.1"/>
    <property type="molecule type" value="Genomic_DNA"/>
</dbReference>
<proteinExistence type="inferred from homology"/>
<evidence type="ECO:0000256" key="4">
    <source>
        <dbReference type="ARBA" id="ARBA00016202"/>
    </source>
</evidence>
<protein>
    <recommendedName>
        <fullName evidence="4 13">Outer-membrane lipoprotein LolB</fullName>
    </recommendedName>
</protein>
<evidence type="ECO:0000313" key="14">
    <source>
        <dbReference type="EMBL" id="MBN8432341.1"/>
    </source>
</evidence>
<keyword evidence="11 13" id="KW-0998">Cell outer membrane</keyword>
<dbReference type="Pfam" id="PF03550">
    <property type="entry name" value="LolB"/>
    <property type="match status" value="1"/>
</dbReference>